<name>C0P2D1_MAIZE</name>
<dbReference type="EMBL" id="BT062450">
    <property type="protein sequence ID" value="ACN27147.1"/>
    <property type="molecule type" value="mRNA"/>
</dbReference>
<evidence type="ECO:0000313" key="1">
    <source>
        <dbReference type="EMBL" id="ACN27147.1"/>
    </source>
</evidence>
<dbReference type="AlphaFoldDB" id="C0P2D1"/>
<protein>
    <submittedName>
        <fullName evidence="1">Uncharacterized protein</fullName>
    </submittedName>
</protein>
<accession>C0P2D1</accession>
<organism evidence="1">
    <name type="scientific">Zea mays</name>
    <name type="common">Maize</name>
    <dbReference type="NCBI Taxonomy" id="4577"/>
    <lineage>
        <taxon>Eukaryota</taxon>
        <taxon>Viridiplantae</taxon>
        <taxon>Streptophyta</taxon>
        <taxon>Embryophyta</taxon>
        <taxon>Tracheophyta</taxon>
        <taxon>Spermatophyta</taxon>
        <taxon>Magnoliopsida</taxon>
        <taxon>Liliopsida</taxon>
        <taxon>Poales</taxon>
        <taxon>Poaceae</taxon>
        <taxon>PACMAD clade</taxon>
        <taxon>Panicoideae</taxon>
        <taxon>Andropogonodae</taxon>
        <taxon>Andropogoneae</taxon>
        <taxon>Tripsacinae</taxon>
        <taxon>Zea</taxon>
    </lineage>
</organism>
<reference evidence="1" key="2">
    <citation type="submission" date="2012-06" db="EMBL/GenBank/DDBJ databases">
        <authorList>
            <person name="Yu Y."/>
            <person name="Currie J."/>
            <person name="Lomeli R."/>
            <person name="Angelova A."/>
            <person name="Collura K."/>
            <person name="Wissotski M."/>
            <person name="Campos D."/>
            <person name="Kudrna D."/>
            <person name="Golser W."/>
            <person name="Ashely E."/>
            <person name="Descour A."/>
            <person name="Fernandes J."/>
            <person name="Soderlund C."/>
            <person name="Walbot V."/>
        </authorList>
    </citation>
    <scope>NUCLEOTIDE SEQUENCE</scope>
    <source>
        <strain evidence="1">B73</strain>
    </source>
</reference>
<reference evidence="1" key="1">
    <citation type="journal article" date="2009" name="PLoS Genet.">
        <title>Sequencing, mapping, and analysis of 27,455 maize full-length cDNAs.</title>
        <authorList>
            <person name="Soderlund C."/>
            <person name="Descour A."/>
            <person name="Kudrna D."/>
            <person name="Bomhoff M."/>
            <person name="Boyd L."/>
            <person name="Currie J."/>
            <person name="Angelova A."/>
            <person name="Collura K."/>
            <person name="Wissotski M."/>
            <person name="Ashley E."/>
            <person name="Morrow D."/>
            <person name="Fernandes J."/>
            <person name="Walbot V."/>
            <person name="Yu Y."/>
        </authorList>
    </citation>
    <scope>NUCLEOTIDE SEQUENCE</scope>
    <source>
        <strain evidence="1">B73</strain>
    </source>
</reference>
<proteinExistence type="evidence at transcript level"/>
<sequence>MAILWFSKPAKAGASQQVAARHYYGCFLNHPELWSALQYSEMTGDFFTMSQILAELLSQSRSERFFENDLAGHDRICSHTVFASDLQSHV</sequence>